<name>A0A3E2NFQ2_9FIRM</name>
<dbReference type="Gene3D" id="2.120.10.80">
    <property type="entry name" value="Kelch-type beta propeller"/>
    <property type="match status" value="1"/>
</dbReference>
<feature type="chain" id="PRO_5017818603" description="Galactose oxidase" evidence="3">
    <location>
        <begin position="30"/>
        <end position="162"/>
    </location>
</feature>
<keyword evidence="3" id="KW-0732">Signal</keyword>
<organism evidence="4 5">
    <name type="scientific">Lacrimispora amygdalina</name>
    <dbReference type="NCBI Taxonomy" id="253257"/>
    <lineage>
        <taxon>Bacteria</taxon>
        <taxon>Bacillati</taxon>
        <taxon>Bacillota</taxon>
        <taxon>Clostridia</taxon>
        <taxon>Lachnospirales</taxon>
        <taxon>Lachnospiraceae</taxon>
        <taxon>Lacrimispora</taxon>
    </lineage>
</organism>
<keyword evidence="1" id="KW-0880">Kelch repeat</keyword>
<gene>
    <name evidence="4" type="ORF">DS742_05115</name>
</gene>
<evidence type="ECO:0008006" key="6">
    <source>
        <dbReference type="Google" id="ProtNLM"/>
    </source>
</evidence>
<dbReference type="InterPro" id="IPR006652">
    <property type="entry name" value="Kelch_1"/>
</dbReference>
<dbReference type="PANTHER" id="PTHR46344:SF27">
    <property type="entry name" value="KELCH REPEAT SUPERFAMILY PROTEIN"/>
    <property type="match status" value="1"/>
</dbReference>
<protein>
    <recommendedName>
        <fullName evidence="6">Galactose oxidase</fullName>
    </recommendedName>
</protein>
<dbReference type="AlphaFoldDB" id="A0A3E2NFQ2"/>
<dbReference type="RefSeq" id="WP_117415940.1">
    <property type="nucleotide sequence ID" value="NZ_QOHO01000016.1"/>
</dbReference>
<evidence type="ECO:0000313" key="5">
    <source>
        <dbReference type="Proteomes" id="UP000260680"/>
    </source>
</evidence>
<dbReference type="Pfam" id="PF01344">
    <property type="entry name" value="Kelch_1"/>
    <property type="match status" value="2"/>
</dbReference>
<dbReference type="SMART" id="SM00612">
    <property type="entry name" value="Kelch"/>
    <property type="match status" value="2"/>
</dbReference>
<dbReference type="EMBL" id="QOHO01000016">
    <property type="protein sequence ID" value="RFZ79842.1"/>
    <property type="molecule type" value="Genomic_DNA"/>
</dbReference>
<dbReference type="InterPro" id="IPR015915">
    <property type="entry name" value="Kelch-typ_b-propeller"/>
</dbReference>
<feature type="signal peptide" evidence="3">
    <location>
        <begin position="1"/>
        <end position="29"/>
    </location>
</feature>
<comment type="caution">
    <text evidence="4">The sequence shown here is derived from an EMBL/GenBank/DDBJ whole genome shotgun (WGS) entry which is preliminary data.</text>
</comment>
<dbReference type="PANTHER" id="PTHR46344">
    <property type="entry name" value="OS02G0202900 PROTEIN"/>
    <property type="match status" value="1"/>
</dbReference>
<dbReference type="Proteomes" id="UP000260680">
    <property type="component" value="Unassembled WGS sequence"/>
</dbReference>
<sequence>MSKKALLKIRIAICFMVSVLFLYPIPTFADTKETNKIALADNVKENWTNLAPMSVARDCFQTEVINGKIYAIGGSNLKSTEVYDPNTNSWTKLASMSDARNYFQTEVIDGKIYAIGGVGQSSIEVYDPTTDSWTKLASMSTRRFGFQTEVIDGKIYAIGGSM</sequence>
<keyword evidence="2" id="KW-0677">Repeat</keyword>
<evidence type="ECO:0000313" key="4">
    <source>
        <dbReference type="EMBL" id="RFZ79842.1"/>
    </source>
</evidence>
<dbReference type="OrthoDB" id="319589at2"/>
<evidence type="ECO:0000256" key="2">
    <source>
        <dbReference type="ARBA" id="ARBA00022737"/>
    </source>
</evidence>
<proteinExistence type="predicted"/>
<dbReference type="SUPFAM" id="SSF117281">
    <property type="entry name" value="Kelch motif"/>
    <property type="match status" value="1"/>
</dbReference>
<reference evidence="4 5" key="1">
    <citation type="submission" date="2018-07" db="EMBL/GenBank/DDBJ databases">
        <title>New species, Clostridium PI-S10-A1B.</title>
        <authorList>
            <person name="Krishna G."/>
            <person name="Summeta K."/>
            <person name="Shikha S."/>
            <person name="Prabhu P.B."/>
            <person name="Suresh K."/>
        </authorList>
    </citation>
    <scope>NUCLEOTIDE SEQUENCE [LARGE SCALE GENOMIC DNA]</scope>
    <source>
        <strain evidence="4 5">PI-S10-A1B</strain>
    </source>
</reference>
<evidence type="ECO:0000256" key="3">
    <source>
        <dbReference type="SAM" id="SignalP"/>
    </source>
</evidence>
<evidence type="ECO:0000256" key="1">
    <source>
        <dbReference type="ARBA" id="ARBA00022441"/>
    </source>
</evidence>
<accession>A0A3E2NFQ2</accession>